<comment type="caution">
    <text evidence="6">The sequence shown here is derived from an EMBL/GenBank/DDBJ whole genome shotgun (WGS) entry which is preliminary data.</text>
</comment>
<dbReference type="InterPro" id="IPR005828">
    <property type="entry name" value="MFS_sugar_transport-like"/>
</dbReference>
<dbReference type="PANTHER" id="PTHR23503">
    <property type="entry name" value="SOLUTE CARRIER FAMILY 2"/>
    <property type="match status" value="1"/>
</dbReference>
<accession>A0ABV0ZNM5</accession>
<evidence type="ECO:0000256" key="4">
    <source>
        <dbReference type="ARBA" id="ARBA00023136"/>
    </source>
</evidence>
<dbReference type="Pfam" id="PF00083">
    <property type="entry name" value="Sugar_tr"/>
    <property type="match status" value="1"/>
</dbReference>
<dbReference type="PANTHER" id="PTHR23503:SF130">
    <property type="entry name" value="SOLUTE CARRIER FAMILY 2 (FACILITATED GLUCOSE TRANSPORTER), MEMBER 9-LIKE 1"/>
    <property type="match status" value="1"/>
</dbReference>
<feature type="non-terminal residue" evidence="6">
    <location>
        <position position="120"/>
    </location>
</feature>
<keyword evidence="2 5" id="KW-0812">Transmembrane</keyword>
<comment type="subcellular location">
    <subcellularLocation>
        <location evidence="1">Membrane</location>
        <topology evidence="1">Multi-pass membrane protein</topology>
    </subcellularLocation>
</comment>
<keyword evidence="4 5" id="KW-0472">Membrane</keyword>
<dbReference type="EMBL" id="JAHRIP010067804">
    <property type="protein sequence ID" value="MEQ2307843.1"/>
    <property type="molecule type" value="Genomic_DNA"/>
</dbReference>
<dbReference type="InterPro" id="IPR036259">
    <property type="entry name" value="MFS_trans_sf"/>
</dbReference>
<feature type="transmembrane region" description="Helical" evidence="5">
    <location>
        <begin position="40"/>
        <end position="59"/>
    </location>
</feature>
<reference evidence="6 7" key="1">
    <citation type="submission" date="2021-06" db="EMBL/GenBank/DDBJ databases">
        <authorList>
            <person name="Palmer J.M."/>
        </authorList>
    </citation>
    <scope>NUCLEOTIDE SEQUENCE [LARGE SCALE GENOMIC DNA]</scope>
    <source>
        <strain evidence="6 7">AS_MEX2019</strain>
        <tissue evidence="6">Muscle</tissue>
    </source>
</reference>
<evidence type="ECO:0000256" key="3">
    <source>
        <dbReference type="ARBA" id="ARBA00022989"/>
    </source>
</evidence>
<keyword evidence="3 5" id="KW-1133">Transmembrane helix</keyword>
<evidence type="ECO:0000313" key="6">
    <source>
        <dbReference type="EMBL" id="MEQ2307843.1"/>
    </source>
</evidence>
<organism evidence="6 7">
    <name type="scientific">Ameca splendens</name>
    <dbReference type="NCBI Taxonomy" id="208324"/>
    <lineage>
        <taxon>Eukaryota</taxon>
        <taxon>Metazoa</taxon>
        <taxon>Chordata</taxon>
        <taxon>Craniata</taxon>
        <taxon>Vertebrata</taxon>
        <taxon>Euteleostomi</taxon>
        <taxon>Actinopterygii</taxon>
        <taxon>Neopterygii</taxon>
        <taxon>Teleostei</taxon>
        <taxon>Neoteleostei</taxon>
        <taxon>Acanthomorphata</taxon>
        <taxon>Ovalentaria</taxon>
        <taxon>Atherinomorphae</taxon>
        <taxon>Cyprinodontiformes</taxon>
        <taxon>Goodeidae</taxon>
        <taxon>Ameca</taxon>
    </lineage>
</organism>
<name>A0ABV0ZNM5_9TELE</name>
<evidence type="ECO:0000256" key="1">
    <source>
        <dbReference type="ARBA" id="ARBA00004141"/>
    </source>
</evidence>
<sequence length="120" mass="13134">MITSLGVLKQTIESGFVYCNAQASKGRMATFFQQLTQGNALLLIIVLGIGGSFQAGYHITGLSSPSPYIQRFINSSWYDRYNEPPSPQKVTMIWSLIVSIYAVGGLFGAVSVKFFSQRLG</sequence>
<gene>
    <name evidence="6" type="ORF">AMECASPLE_022255</name>
</gene>
<keyword evidence="7" id="KW-1185">Reference proteome</keyword>
<feature type="transmembrane region" description="Helical" evidence="5">
    <location>
        <begin position="92"/>
        <end position="115"/>
    </location>
</feature>
<protein>
    <submittedName>
        <fullName evidence="6">Uncharacterized protein</fullName>
    </submittedName>
</protein>
<proteinExistence type="predicted"/>
<dbReference type="InterPro" id="IPR045263">
    <property type="entry name" value="GLUT"/>
</dbReference>
<evidence type="ECO:0000256" key="2">
    <source>
        <dbReference type="ARBA" id="ARBA00022692"/>
    </source>
</evidence>
<evidence type="ECO:0000256" key="5">
    <source>
        <dbReference type="SAM" id="Phobius"/>
    </source>
</evidence>
<evidence type="ECO:0000313" key="7">
    <source>
        <dbReference type="Proteomes" id="UP001469553"/>
    </source>
</evidence>
<dbReference type="Proteomes" id="UP001469553">
    <property type="component" value="Unassembled WGS sequence"/>
</dbReference>
<dbReference type="Gene3D" id="1.20.1250.20">
    <property type="entry name" value="MFS general substrate transporter like domains"/>
    <property type="match status" value="1"/>
</dbReference>